<keyword evidence="2" id="KW-1185">Reference proteome</keyword>
<proteinExistence type="predicted"/>
<dbReference type="KEGG" id="pkb:B4V02_14660"/>
<dbReference type="AlphaFoldDB" id="A0A222WPG7"/>
<name>A0A222WPG7_9BACL</name>
<gene>
    <name evidence="1" type="ORF">B4V02_14660</name>
</gene>
<evidence type="ECO:0000313" key="2">
    <source>
        <dbReference type="Proteomes" id="UP000214666"/>
    </source>
</evidence>
<sequence>MAFGITRQELAAWKREVSRGEIAFLTHYWLDNRFPGITTVTKVGCSDLDKLRLWCNNNGLDPRYIHQRQPYPHFDLIGSKQTEILRKYGMSDQLKRFEQHLQTGIHPPF</sequence>
<protein>
    <submittedName>
        <fullName evidence="1">Uncharacterized protein</fullName>
    </submittedName>
</protein>
<dbReference type="OrthoDB" id="2361368at2"/>
<accession>A0A222WPG7</accession>
<evidence type="ECO:0000313" key="1">
    <source>
        <dbReference type="EMBL" id="ASR47834.1"/>
    </source>
</evidence>
<dbReference type="EMBL" id="CP020028">
    <property type="protein sequence ID" value="ASR47834.1"/>
    <property type="molecule type" value="Genomic_DNA"/>
</dbReference>
<reference evidence="1 2" key="1">
    <citation type="submission" date="2017-03" db="EMBL/GenBank/DDBJ databases">
        <title>Complete genome sequence of Paenibacillus Kribbensis producing bioflocculants.</title>
        <authorList>
            <person name="Lee H.-G."/>
            <person name="Oh H.-M."/>
        </authorList>
    </citation>
    <scope>NUCLEOTIDE SEQUENCE [LARGE SCALE GENOMIC DNA]</scope>
    <source>
        <strain evidence="1 2">AM49</strain>
    </source>
</reference>
<dbReference type="Proteomes" id="UP000214666">
    <property type="component" value="Chromosome"/>
</dbReference>
<dbReference type="RefSeq" id="WP_094155382.1">
    <property type="nucleotide sequence ID" value="NZ_CP020028.1"/>
</dbReference>
<dbReference type="STRING" id="172713.GCA_001705305_01696"/>
<organism evidence="1 2">
    <name type="scientific">Paenibacillus kribbensis</name>
    <dbReference type="NCBI Taxonomy" id="172713"/>
    <lineage>
        <taxon>Bacteria</taxon>
        <taxon>Bacillati</taxon>
        <taxon>Bacillota</taxon>
        <taxon>Bacilli</taxon>
        <taxon>Bacillales</taxon>
        <taxon>Paenibacillaceae</taxon>
        <taxon>Paenibacillus</taxon>
    </lineage>
</organism>